<feature type="transmembrane region" description="Helical" evidence="8">
    <location>
        <begin position="30"/>
        <end position="50"/>
    </location>
</feature>
<dbReference type="Pfam" id="PF02293">
    <property type="entry name" value="AmiS_UreI"/>
    <property type="match status" value="1"/>
</dbReference>
<dbReference type="EMBL" id="JAWXXP010000001">
    <property type="protein sequence ID" value="MDX5990500.1"/>
    <property type="molecule type" value="Genomic_DNA"/>
</dbReference>
<evidence type="ECO:0000313" key="10">
    <source>
        <dbReference type="Proteomes" id="UP001278050"/>
    </source>
</evidence>
<evidence type="ECO:0000256" key="3">
    <source>
        <dbReference type="ARBA" id="ARBA00022448"/>
    </source>
</evidence>
<dbReference type="RefSeq" id="WP_074680755.1">
    <property type="nucleotide sequence ID" value="NZ_CBCSET010000010.1"/>
</dbReference>
<keyword evidence="7 8" id="KW-0472">Membrane</keyword>
<accession>A0ABU4PRY4</accession>
<keyword evidence="6 8" id="KW-1133">Transmembrane helix</keyword>
<feature type="transmembrane region" description="Helical" evidence="8">
    <location>
        <begin position="6"/>
        <end position="23"/>
    </location>
</feature>
<dbReference type="InterPro" id="IPR003211">
    <property type="entry name" value="AmiSUreI_transpt"/>
</dbReference>
<proteinExistence type="inferred from homology"/>
<evidence type="ECO:0000256" key="5">
    <source>
        <dbReference type="ARBA" id="ARBA00022692"/>
    </source>
</evidence>
<keyword evidence="5 8" id="KW-0812">Transmembrane</keyword>
<dbReference type="Gene3D" id="1.25.40.600">
    <property type="match status" value="1"/>
</dbReference>
<evidence type="ECO:0000256" key="8">
    <source>
        <dbReference type="SAM" id="Phobius"/>
    </source>
</evidence>
<evidence type="ECO:0000256" key="1">
    <source>
        <dbReference type="ARBA" id="ARBA00004651"/>
    </source>
</evidence>
<evidence type="ECO:0000256" key="4">
    <source>
        <dbReference type="ARBA" id="ARBA00022475"/>
    </source>
</evidence>
<feature type="transmembrane region" description="Helical" evidence="8">
    <location>
        <begin position="148"/>
        <end position="171"/>
    </location>
</feature>
<name>A0ABU4PRY4_9GAMM</name>
<evidence type="ECO:0000256" key="2">
    <source>
        <dbReference type="ARBA" id="ARBA00010068"/>
    </source>
</evidence>
<comment type="subcellular location">
    <subcellularLocation>
        <location evidence="1">Cell membrane</location>
        <topology evidence="1">Multi-pass membrane protein</topology>
    </subcellularLocation>
</comment>
<reference evidence="9 10" key="1">
    <citation type="submission" date="2023-11" db="EMBL/GenBank/DDBJ databases">
        <title>MicrobeMod: A computational toolkit for identifying prokaryotic methylation and restriction-modification with nanopore sequencing.</title>
        <authorList>
            <person name="Crits-Christoph A."/>
            <person name="Kang S.C."/>
            <person name="Lee H."/>
            <person name="Ostrov N."/>
        </authorList>
    </citation>
    <scope>NUCLEOTIDE SEQUENCE [LARGE SCALE GENOMIC DNA]</scope>
    <source>
        <strain evidence="9 10">ATCC BAA-571</strain>
    </source>
</reference>
<organism evidence="9 10">
    <name type="scientific">Ectopseudomonas alcaliphila</name>
    <dbReference type="NCBI Taxonomy" id="101564"/>
    <lineage>
        <taxon>Bacteria</taxon>
        <taxon>Pseudomonadati</taxon>
        <taxon>Pseudomonadota</taxon>
        <taxon>Gammaproteobacteria</taxon>
        <taxon>Pseudomonadales</taxon>
        <taxon>Pseudomonadaceae</taxon>
        <taxon>Ectopseudomonas</taxon>
    </lineage>
</organism>
<keyword evidence="3" id="KW-0813">Transport</keyword>
<protein>
    <submittedName>
        <fullName evidence="9">AmiS/UreI family transporter</fullName>
    </submittedName>
</protein>
<gene>
    <name evidence="9" type="ORF">SIM71_00325</name>
</gene>
<sequence>MMLGLILLYVGAVLFVNSIWLMGKISGREVAVINIFVGTLSLLVAFYMIFGGAADAGSVKAGAFTLLFAFTYLWVAANQFLGADGKGLGWFCLFVSVTAGTMAVQSLGELGGGFGLWNAVNWVAWTVLWFSFFLLLGMSRNIQRQVAFFTLLCAVFTGWVPGLLILGQVIAL</sequence>
<dbReference type="Proteomes" id="UP001278050">
    <property type="component" value="Unassembled WGS sequence"/>
</dbReference>
<feature type="transmembrane region" description="Helical" evidence="8">
    <location>
        <begin position="114"/>
        <end position="136"/>
    </location>
</feature>
<dbReference type="InterPro" id="IPR038523">
    <property type="entry name" value="AmiSUreI_transpt_sf"/>
</dbReference>
<evidence type="ECO:0000313" key="9">
    <source>
        <dbReference type="EMBL" id="MDX5990500.1"/>
    </source>
</evidence>
<evidence type="ECO:0000256" key="6">
    <source>
        <dbReference type="ARBA" id="ARBA00022989"/>
    </source>
</evidence>
<evidence type="ECO:0000256" key="7">
    <source>
        <dbReference type="ARBA" id="ARBA00023136"/>
    </source>
</evidence>
<feature type="transmembrane region" description="Helical" evidence="8">
    <location>
        <begin position="88"/>
        <end position="108"/>
    </location>
</feature>
<feature type="transmembrane region" description="Helical" evidence="8">
    <location>
        <begin position="62"/>
        <end position="81"/>
    </location>
</feature>
<dbReference type="CDD" id="cd13747">
    <property type="entry name" value="UreI_AmiS_like_1"/>
    <property type="match status" value="1"/>
</dbReference>
<keyword evidence="4" id="KW-1003">Cell membrane</keyword>
<comment type="similarity">
    <text evidence="2">Belongs to the AmiS/UreI family.</text>
</comment>
<keyword evidence="10" id="KW-1185">Reference proteome</keyword>
<comment type="caution">
    <text evidence="9">The sequence shown here is derived from an EMBL/GenBank/DDBJ whole genome shotgun (WGS) entry which is preliminary data.</text>
</comment>